<organism evidence="1 2">
    <name type="scientific">Bursaphelenchus okinawaensis</name>
    <dbReference type="NCBI Taxonomy" id="465554"/>
    <lineage>
        <taxon>Eukaryota</taxon>
        <taxon>Metazoa</taxon>
        <taxon>Ecdysozoa</taxon>
        <taxon>Nematoda</taxon>
        <taxon>Chromadorea</taxon>
        <taxon>Rhabditida</taxon>
        <taxon>Tylenchina</taxon>
        <taxon>Tylenchomorpha</taxon>
        <taxon>Aphelenchoidea</taxon>
        <taxon>Aphelenchoididae</taxon>
        <taxon>Bursaphelenchus</taxon>
    </lineage>
</organism>
<protein>
    <submittedName>
        <fullName evidence="1">Uncharacterized protein</fullName>
    </submittedName>
</protein>
<dbReference type="EMBL" id="CAJFDH010000006">
    <property type="protein sequence ID" value="CAD5229656.1"/>
    <property type="molecule type" value="Genomic_DNA"/>
</dbReference>
<reference evidence="1" key="1">
    <citation type="submission" date="2020-09" db="EMBL/GenBank/DDBJ databases">
        <authorList>
            <person name="Kikuchi T."/>
        </authorList>
    </citation>
    <scope>NUCLEOTIDE SEQUENCE</scope>
    <source>
        <strain evidence="1">SH1</strain>
    </source>
</reference>
<dbReference type="Proteomes" id="UP000614601">
    <property type="component" value="Unassembled WGS sequence"/>
</dbReference>
<proteinExistence type="predicted"/>
<keyword evidence="2" id="KW-1185">Reference proteome</keyword>
<comment type="caution">
    <text evidence="1">The sequence shown here is derived from an EMBL/GenBank/DDBJ whole genome shotgun (WGS) entry which is preliminary data.</text>
</comment>
<evidence type="ECO:0000313" key="2">
    <source>
        <dbReference type="Proteomes" id="UP000614601"/>
    </source>
</evidence>
<sequence>MAEMFKLPETEMILVESSNTTVADLPICCQNYQHDVGVLRNLVDIGYTMHNYFTKELKGPILLGLMYDGETLIWRNDEYRHYINYTEFVGNPQFENREYYFKLVTERGPDHRKIDIIPEDTTGYCLCQKNA</sequence>
<dbReference type="Proteomes" id="UP000783686">
    <property type="component" value="Unassembled WGS sequence"/>
</dbReference>
<dbReference type="AlphaFoldDB" id="A0A811LPG0"/>
<name>A0A811LPG0_9BILA</name>
<evidence type="ECO:0000313" key="1">
    <source>
        <dbReference type="EMBL" id="CAD5229656.1"/>
    </source>
</evidence>
<accession>A0A811LPG0</accession>
<dbReference type="EMBL" id="CAJFCW020000006">
    <property type="protein sequence ID" value="CAG9127157.1"/>
    <property type="molecule type" value="Genomic_DNA"/>
</dbReference>
<gene>
    <name evidence="1" type="ORF">BOKJ2_LOCUS13715</name>
</gene>